<dbReference type="Pfam" id="PF07978">
    <property type="entry name" value="NIPSNAP"/>
    <property type="match status" value="1"/>
</dbReference>
<keyword evidence="1" id="KW-0732">Signal</keyword>
<feature type="signal peptide" evidence="1">
    <location>
        <begin position="1"/>
        <end position="27"/>
    </location>
</feature>
<dbReference type="InterPro" id="IPR011008">
    <property type="entry name" value="Dimeric_a/b-barrel"/>
</dbReference>
<comment type="caution">
    <text evidence="3">The sequence shown here is derived from an EMBL/GenBank/DDBJ whole genome shotgun (WGS) entry which is preliminary data.</text>
</comment>
<dbReference type="RefSeq" id="WP_280578445.1">
    <property type="nucleotide sequence ID" value="NZ_JARXRO010000015.1"/>
</dbReference>
<accession>A0ABT6JUE9</accession>
<dbReference type="SUPFAM" id="SSF54909">
    <property type="entry name" value="Dimeric alpha+beta barrel"/>
    <property type="match status" value="1"/>
</dbReference>
<feature type="domain" description="NIPSNAP" evidence="2">
    <location>
        <begin position="35"/>
        <end position="138"/>
    </location>
</feature>
<sequence length="145" mass="16979">MSHRPLPRRLLAACLLLLLLHAAPLLAREAGPIHQLRVYEIFDGTRQAFHDRFRDHAARIMARHGFHIVSIWESRAEDGTPRFVYLLQWPDEATMRTRWAAFMADEEWSRIKRETGREHGRFVGGIEEHVLLPTDYSPQAAFRRD</sequence>
<evidence type="ECO:0000313" key="4">
    <source>
        <dbReference type="Proteomes" id="UP001156873"/>
    </source>
</evidence>
<dbReference type="Gene3D" id="3.30.70.100">
    <property type="match status" value="1"/>
</dbReference>
<evidence type="ECO:0000259" key="2">
    <source>
        <dbReference type="Pfam" id="PF07978"/>
    </source>
</evidence>
<evidence type="ECO:0000256" key="1">
    <source>
        <dbReference type="SAM" id="SignalP"/>
    </source>
</evidence>
<organism evidence="3 4">
    <name type="scientific">Luteimonas kalidii</name>
    <dbReference type="NCBI Taxonomy" id="3042025"/>
    <lineage>
        <taxon>Bacteria</taxon>
        <taxon>Pseudomonadati</taxon>
        <taxon>Pseudomonadota</taxon>
        <taxon>Gammaproteobacteria</taxon>
        <taxon>Lysobacterales</taxon>
        <taxon>Lysobacteraceae</taxon>
        <taxon>Luteimonas</taxon>
    </lineage>
</organism>
<dbReference type="Proteomes" id="UP001156873">
    <property type="component" value="Unassembled WGS sequence"/>
</dbReference>
<protein>
    <submittedName>
        <fullName evidence="3">NIPSNAP family protein</fullName>
    </submittedName>
</protein>
<proteinExistence type="predicted"/>
<keyword evidence="4" id="KW-1185">Reference proteome</keyword>
<evidence type="ECO:0000313" key="3">
    <source>
        <dbReference type="EMBL" id="MDH5834102.1"/>
    </source>
</evidence>
<reference evidence="3 4" key="1">
    <citation type="submission" date="2023-04" db="EMBL/GenBank/DDBJ databases">
        <title>Luteimonas sp. M1R5S59.</title>
        <authorList>
            <person name="Sun J.-Q."/>
        </authorList>
    </citation>
    <scope>NUCLEOTIDE SEQUENCE [LARGE SCALE GENOMIC DNA]</scope>
    <source>
        <strain evidence="3 4">M1R5S59</strain>
    </source>
</reference>
<dbReference type="InterPro" id="IPR012577">
    <property type="entry name" value="NIPSNAP"/>
</dbReference>
<feature type="chain" id="PRO_5045840892" evidence="1">
    <location>
        <begin position="28"/>
        <end position="145"/>
    </location>
</feature>
<gene>
    <name evidence="3" type="ORF">QFW81_09210</name>
</gene>
<name>A0ABT6JUE9_9GAMM</name>
<dbReference type="EMBL" id="JARXRO010000015">
    <property type="protein sequence ID" value="MDH5834102.1"/>
    <property type="molecule type" value="Genomic_DNA"/>
</dbReference>